<dbReference type="GO" id="GO:0008270">
    <property type="term" value="F:zinc ion binding"/>
    <property type="evidence" value="ECO:0007669"/>
    <property type="project" value="UniProtKB-KW"/>
</dbReference>
<organism evidence="3 4">
    <name type="scientific">Callorhinchus milii</name>
    <name type="common">Ghost shark</name>
    <dbReference type="NCBI Taxonomy" id="7868"/>
    <lineage>
        <taxon>Eukaryota</taxon>
        <taxon>Metazoa</taxon>
        <taxon>Chordata</taxon>
        <taxon>Craniata</taxon>
        <taxon>Vertebrata</taxon>
        <taxon>Chondrichthyes</taxon>
        <taxon>Holocephali</taxon>
        <taxon>Chimaeriformes</taxon>
        <taxon>Callorhinchidae</taxon>
        <taxon>Callorhinchus</taxon>
    </lineage>
</organism>
<dbReference type="SUPFAM" id="SSF57756">
    <property type="entry name" value="Retrovirus zinc finger-like domains"/>
    <property type="match status" value="1"/>
</dbReference>
<dbReference type="Proteomes" id="UP000314986">
    <property type="component" value="Unassembled WGS sequence"/>
</dbReference>
<dbReference type="InParanoid" id="A0A4W3I0K3"/>
<reference evidence="4" key="2">
    <citation type="journal article" date="2007" name="PLoS Biol.">
        <title>Survey sequencing and comparative analysis of the elephant shark (Callorhinchus milii) genome.</title>
        <authorList>
            <person name="Venkatesh B."/>
            <person name="Kirkness E.F."/>
            <person name="Loh Y.H."/>
            <person name="Halpern A.L."/>
            <person name="Lee A.P."/>
            <person name="Johnson J."/>
            <person name="Dandona N."/>
            <person name="Viswanathan L.D."/>
            <person name="Tay A."/>
            <person name="Venter J.C."/>
            <person name="Strausberg R.L."/>
            <person name="Brenner S."/>
        </authorList>
    </citation>
    <scope>NUCLEOTIDE SEQUENCE [LARGE SCALE GENOMIC DNA]</scope>
</reference>
<dbReference type="PROSITE" id="PS50158">
    <property type="entry name" value="ZF_CCHC"/>
    <property type="match status" value="1"/>
</dbReference>
<feature type="domain" description="CCHC-type" evidence="2">
    <location>
        <begin position="3"/>
        <end position="17"/>
    </location>
</feature>
<reference evidence="3" key="4">
    <citation type="submission" date="2025-08" db="UniProtKB">
        <authorList>
            <consortium name="Ensembl"/>
        </authorList>
    </citation>
    <scope>IDENTIFICATION</scope>
</reference>
<keyword evidence="4" id="KW-1185">Reference proteome</keyword>
<reference evidence="4" key="1">
    <citation type="journal article" date="2006" name="Science">
        <title>Ancient noncoding elements conserved in the human genome.</title>
        <authorList>
            <person name="Venkatesh B."/>
            <person name="Kirkness E.F."/>
            <person name="Loh Y.H."/>
            <person name="Halpern A.L."/>
            <person name="Lee A.P."/>
            <person name="Johnson J."/>
            <person name="Dandona N."/>
            <person name="Viswanathan L.D."/>
            <person name="Tay A."/>
            <person name="Venter J.C."/>
            <person name="Strausberg R.L."/>
            <person name="Brenner S."/>
        </authorList>
    </citation>
    <scope>NUCLEOTIDE SEQUENCE [LARGE SCALE GENOMIC DNA]</scope>
</reference>
<evidence type="ECO:0000313" key="4">
    <source>
        <dbReference type="Proteomes" id="UP000314986"/>
    </source>
</evidence>
<reference evidence="3" key="5">
    <citation type="submission" date="2025-09" db="UniProtKB">
        <authorList>
            <consortium name="Ensembl"/>
        </authorList>
    </citation>
    <scope>IDENTIFICATION</scope>
</reference>
<proteinExistence type="predicted"/>
<dbReference type="AlphaFoldDB" id="A0A4W3I0K3"/>
<keyword evidence="1" id="KW-0862">Zinc</keyword>
<dbReference type="InterPro" id="IPR036875">
    <property type="entry name" value="Znf_CCHC_sf"/>
</dbReference>
<keyword evidence="1" id="KW-0479">Metal-binding</keyword>
<dbReference type="Gene3D" id="4.10.60.10">
    <property type="entry name" value="Zinc finger, CCHC-type"/>
    <property type="match status" value="1"/>
</dbReference>
<dbReference type="SMART" id="SM00343">
    <property type="entry name" value="ZnF_C2HC"/>
    <property type="match status" value="1"/>
</dbReference>
<reference evidence="4" key="3">
    <citation type="journal article" date="2014" name="Nature">
        <title>Elephant shark genome provides unique insights into gnathostome evolution.</title>
        <authorList>
            <consortium name="International Elephant Shark Genome Sequencing Consortium"/>
            <person name="Venkatesh B."/>
            <person name="Lee A.P."/>
            <person name="Ravi V."/>
            <person name="Maurya A.K."/>
            <person name="Lian M.M."/>
            <person name="Swann J.B."/>
            <person name="Ohta Y."/>
            <person name="Flajnik M.F."/>
            <person name="Sutoh Y."/>
            <person name="Kasahara M."/>
            <person name="Hoon S."/>
            <person name="Gangu V."/>
            <person name="Roy S.W."/>
            <person name="Irimia M."/>
            <person name="Korzh V."/>
            <person name="Kondrychyn I."/>
            <person name="Lim Z.W."/>
            <person name="Tay B.H."/>
            <person name="Tohari S."/>
            <person name="Kong K.W."/>
            <person name="Ho S."/>
            <person name="Lorente-Galdos B."/>
            <person name="Quilez J."/>
            <person name="Marques-Bonet T."/>
            <person name="Raney B.J."/>
            <person name="Ingham P.W."/>
            <person name="Tay A."/>
            <person name="Hillier L.W."/>
            <person name="Minx P."/>
            <person name="Boehm T."/>
            <person name="Wilson R.K."/>
            <person name="Brenner S."/>
            <person name="Warren W.C."/>
        </authorList>
    </citation>
    <scope>NUCLEOTIDE SEQUENCE [LARGE SCALE GENOMIC DNA]</scope>
</reference>
<accession>A0A4W3I0K3</accession>
<dbReference type="Pfam" id="PF00098">
    <property type="entry name" value="zf-CCHC"/>
    <property type="match status" value="1"/>
</dbReference>
<protein>
    <recommendedName>
        <fullName evidence="2">CCHC-type domain-containing protein</fullName>
    </recommendedName>
</protein>
<dbReference type="InterPro" id="IPR001878">
    <property type="entry name" value="Znf_CCHC"/>
</dbReference>
<evidence type="ECO:0000256" key="1">
    <source>
        <dbReference type="PROSITE-ProRule" id="PRU00047"/>
    </source>
</evidence>
<keyword evidence="1" id="KW-0863">Zinc-finger</keyword>
<dbReference type="GO" id="GO:0003676">
    <property type="term" value="F:nucleic acid binding"/>
    <property type="evidence" value="ECO:0007669"/>
    <property type="project" value="InterPro"/>
</dbReference>
<evidence type="ECO:0000313" key="3">
    <source>
        <dbReference type="Ensembl" id="ENSCMIP00000014704.1"/>
    </source>
</evidence>
<sequence length="56" mass="6303">MNCFSCGAYGHWSQDCPTRSNDSDPHVTLRVANGFSPRDLGHMVRQANWSSDFTEL</sequence>
<dbReference type="Ensembl" id="ENSCMIT00000015015.1">
    <property type="protein sequence ID" value="ENSCMIP00000014704.1"/>
    <property type="gene ID" value="ENSCMIG00000007241.1"/>
</dbReference>
<evidence type="ECO:0000259" key="2">
    <source>
        <dbReference type="PROSITE" id="PS50158"/>
    </source>
</evidence>
<name>A0A4W3I0K3_CALMI</name>